<organism evidence="2 3">
    <name type="scientific">Macrosiphum euphorbiae</name>
    <name type="common">potato aphid</name>
    <dbReference type="NCBI Taxonomy" id="13131"/>
    <lineage>
        <taxon>Eukaryota</taxon>
        <taxon>Metazoa</taxon>
        <taxon>Ecdysozoa</taxon>
        <taxon>Arthropoda</taxon>
        <taxon>Hexapoda</taxon>
        <taxon>Insecta</taxon>
        <taxon>Pterygota</taxon>
        <taxon>Neoptera</taxon>
        <taxon>Paraneoptera</taxon>
        <taxon>Hemiptera</taxon>
        <taxon>Sternorrhyncha</taxon>
        <taxon>Aphidomorpha</taxon>
        <taxon>Aphidoidea</taxon>
        <taxon>Aphididae</taxon>
        <taxon>Macrosiphini</taxon>
        <taxon>Macrosiphum</taxon>
    </lineage>
</organism>
<feature type="region of interest" description="Disordered" evidence="1">
    <location>
        <begin position="1"/>
        <end position="118"/>
    </location>
</feature>
<dbReference type="EMBL" id="CARXXK010000001">
    <property type="protein sequence ID" value="CAI6348559.1"/>
    <property type="molecule type" value="Genomic_DNA"/>
</dbReference>
<reference evidence="2 3" key="1">
    <citation type="submission" date="2023-01" db="EMBL/GenBank/DDBJ databases">
        <authorList>
            <person name="Whitehead M."/>
        </authorList>
    </citation>
    <scope>NUCLEOTIDE SEQUENCE [LARGE SCALE GENOMIC DNA]</scope>
</reference>
<evidence type="ECO:0000313" key="2">
    <source>
        <dbReference type="EMBL" id="CAI6348559.1"/>
    </source>
</evidence>
<gene>
    <name evidence="2" type="ORF">MEUPH1_LOCUS5222</name>
</gene>
<feature type="compositionally biased region" description="Acidic residues" evidence="1">
    <location>
        <begin position="24"/>
        <end position="85"/>
    </location>
</feature>
<keyword evidence="3" id="KW-1185">Reference proteome</keyword>
<accession>A0AAV0VYB0</accession>
<feature type="compositionally biased region" description="Acidic residues" evidence="1">
    <location>
        <begin position="109"/>
        <end position="118"/>
    </location>
</feature>
<dbReference type="AlphaFoldDB" id="A0AAV0VYB0"/>
<protein>
    <submittedName>
        <fullName evidence="2">Uncharacterized protein</fullName>
    </submittedName>
</protein>
<dbReference type="Proteomes" id="UP001160148">
    <property type="component" value="Unassembled WGS sequence"/>
</dbReference>
<proteinExistence type="predicted"/>
<evidence type="ECO:0000256" key="1">
    <source>
        <dbReference type="SAM" id="MobiDB-lite"/>
    </source>
</evidence>
<sequence>MSANSTTTEDAVFESDVVNSTEVDPIDQEPAEGDQSEGEASEPAIDENEVVEIDQDESENDDSDLDEIEEADLESSDDEVSDLDEPPTFGELYGQLFKGDPYNSTNNDYTEEEADTEELKEEKLKKIVNYIDKCNSDQHFIVKMHTKSIYDLEPLPEEPSAFQLGRFTDKLVLHVWVLQMLDPQDVDRWSGLLVHLISNKLDPTTRSFWNTFAWNYKISEHGKNVTMSAMLEFLRYTCREYEIRGPSRSFGCKTCIFYNNLNPKVDTPKSTLC</sequence>
<name>A0AAV0VYB0_9HEMI</name>
<evidence type="ECO:0000313" key="3">
    <source>
        <dbReference type="Proteomes" id="UP001160148"/>
    </source>
</evidence>
<comment type="caution">
    <text evidence="2">The sequence shown here is derived from an EMBL/GenBank/DDBJ whole genome shotgun (WGS) entry which is preliminary data.</text>
</comment>